<feature type="region of interest" description="Disordered" evidence="1">
    <location>
        <begin position="29"/>
        <end position="63"/>
    </location>
</feature>
<proteinExistence type="evidence at transcript level"/>
<evidence type="ECO:0000313" key="2">
    <source>
        <dbReference type="EMBL" id="JAA72576.1"/>
    </source>
</evidence>
<name>A0A0K8RND9_IXORI</name>
<feature type="non-terminal residue" evidence="2">
    <location>
        <position position="1"/>
    </location>
</feature>
<dbReference type="AlphaFoldDB" id="A0A0K8RND9"/>
<reference evidence="2" key="1">
    <citation type="submission" date="2012-12" db="EMBL/GenBank/DDBJ databases">
        <title>Identification and characterization of a phenylalanine ammonia-lyase gene family in Isatis indigotica Fort.</title>
        <authorList>
            <person name="Liu Q."/>
            <person name="Chen J."/>
            <person name="Zhou X."/>
            <person name="Di P."/>
            <person name="Xiao Y."/>
            <person name="Xuan H."/>
            <person name="Zhang L."/>
            <person name="Chen W."/>
        </authorList>
    </citation>
    <scope>NUCLEOTIDE SEQUENCE</scope>
    <source>
        <tissue evidence="2">Salivary gland</tissue>
    </source>
</reference>
<feature type="compositionally biased region" description="Basic and acidic residues" evidence="1">
    <location>
        <begin position="50"/>
        <end position="60"/>
    </location>
</feature>
<evidence type="ECO:0000256" key="1">
    <source>
        <dbReference type="SAM" id="MobiDB-lite"/>
    </source>
</evidence>
<dbReference type="EMBL" id="GADI01001232">
    <property type="protein sequence ID" value="JAA72576.1"/>
    <property type="molecule type" value="mRNA"/>
</dbReference>
<sequence length="97" mass="11026">ALVSSRHSLRYTFCTRSSVESRQTVTRCTTSRIETSTRHHDKRRNASAHTEQEAPREQRHTTSYPLCYRDMKGAIASYSGSGANMSIDEQARVVILH</sequence>
<accession>A0A0K8RND9</accession>
<organism evidence="2">
    <name type="scientific">Ixodes ricinus</name>
    <name type="common">Common tick</name>
    <name type="synonym">Acarus ricinus</name>
    <dbReference type="NCBI Taxonomy" id="34613"/>
    <lineage>
        <taxon>Eukaryota</taxon>
        <taxon>Metazoa</taxon>
        <taxon>Ecdysozoa</taxon>
        <taxon>Arthropoda</taxon>
        <taxon>Chelicerata</taxon>
        <taxon>Arachnida</taxon>
        <taxon>Acari</taxon>
        <taxon>Parasitiformes</taxon>
        <taxon>Ixodida</taxon>
        <taxon>Ixodoidea</taxon>
        <taxon>Ixodidae</taxon>
        <taxon>Ixodinae</taxon>
        <taxon>Ixodes</taxon>
    </lineage>
</organism>
<protein>
    <submittedName>
        <fullName evidence="2">Putative members of chemokine-like factor super family</fullName>
    </submittedName>
</protein>